<organism>
    <name type="scientific">Pediculus humanus subsp. corporis</name>
    <name type="common">Body louse</name>
    <dbReference type="NCBI Taxonomy" id="121224"/>
    <lineage>
        <taxon>Eukaryota</taxon>
        <taxon>Metazoa</taxon>
        <taxon>Ecdysozoa</taxon>
        <taxon>Arthropoda</taxon>
        <taxon>Hexapoda</taxon>
        <taxon>Insecta</taxon>
        <taxon>Pterygota</taxon>
        <taxon>Neoptera</taxon>
        <taxon>Paraneoptera</taxon>
        <taxon>Psocodea</taxon>
        <taxon>Troctomorpha</taxon>
        <taxon>Phthiraptera</taxon>
        <taxon>Anoplura</taxon>
        <taxon>Pediculidae</taxon>
        <taxon>Pediculus</taxon>
    </lineage>
</organism>
<dbReference type="PANTHER" id="PTHR11538">
    <property type="entry name" value="PHENYLALANYL-TRNA SYNTHETASE"/>
    <property type="match status" value="1"/>
</dbReference>
<reference evidence="16" key="3">
    <citation type="submission" date="2021-02" db="UniProtKB">
        <authorList>
            <consortium name="EnsemblMetazoa"/>
        </authorList>
    </citation>
    <scope>IDENTIFICATION</scope>
    <source>
        <strain evidence="16">USDA</strain>
    </source>
</reference>
<keyword evidence="7" id="KW-0648">Protein biosynthesis</keyword>
<dbReference type="AlphaFoldDB" id="E0VIH9"/>
<dbReference type="GO" id="GO:0004826">
    <property type="term" value="F:phenylalanine-tRNA ligase activity"/>
    <property type="evidence" value="ECO:0007669"/>
    <property type="project" value="UniProtKB-EC"/>
</dbReference>
<dbReference type="Gene3D" id="3.30.70.380">
    <property type="entry name" value="Ferrodoxin-fold anticodon-binding domain"/>
    <property type="match status" value="1"/>
</dbReference>
<evidence type="ECO:0000256" key="10">
    <source>
        <dbReference type="ARBA" id="ARBA00023146"/>
    </source>
</evidence>
<dbReference type="KEGG" id="phu:Phum_PHUM227920"/>
<keyword evidence="9" id="KW-0496">Mitochondrion</keyword>
<dbReference type="InterPro" id="IPR005121">
    <property type="entry name" value="Fdx_antiC-bd"/>
</dbReference>
<dbReference type="EC" id="6.1.1.20" evidence="3"/>
<dbReference type="InParanoid" id="E0VIH9"/>
<dbReference type="GO" id="GO:0000049">
    <property type="term" value="F:tRNA binding"/>
    <property type="evidence" value="ECO:0007669"/>
    <property type="project" value="InterPro"/>
</dbReference>
<dbReference type="CTD" id="8238671"/>
<dbReference type="SUPFAM" id="SSF55681">
    <property type="entry name" value="Class II aaRS and biotin synthetases"/>
    <property type="match status" value="1"/>
</dbReference>
<dbReference type="eggNOG" id="KOG2783">
    <property type="taxonomic scope" value="Eukaryota"/>
</dbReference>
<dbReference type="GO" id="GO:0006432">
    <property type="term" value="P:phenylalanyl-tRNA aminoacylation"/>
    <property type="evidence" value="ECO:0007669"/>
    <property type="project" value="InterPro"/>
</dbReference>
<dbReference type="GeneID" id="8238671"/>
<feature type="domain" description="FDX-ACB" evidence="14">
    <location>
        <begin position="331"/>
        <end position="424"/>
    </location>
</feature>
<dbReference type="EnsemblMetazoa" id="PHUM227920-RA">
    <property type="protein sequence ID" value="PHUM227920-PA"/>
    <property type="gene ID" value="PHUM227920"/>
</dbReference>
<dbReference type="NCBIfam" id="TIGR00469">
    <property type="entry name" value="pheS_mito"/>
    <property type="match status" value="1"/>
</dbReference>
<evidence type="ECO:0000256" key="5">
    <source>
        <dbReference type="ARBA" id="ARBA00022741"/>
    </source>
</evidence>
<dbReference type="Gene3D" id="3.30.930.10">
    <property type="entry name" value="Bira Bifunctional Protein, Domain 2"/>
    <property type="match status" value="1"/>
</dbReference>
<dbReference type="CDD" id="cd00496">
    <property type="entry name" value="PheRS_alpha_core"/>
    <property type="match status" value="1"/>
</dbReference>
<comment type="subcellular location">
    <subcellularLocation>
        <location evidence="1">Mitochondrion matrix</location>
    </subcellularLocation>
</comment>
<sequence>MTLKRFFSRSKINNFTADAVKSVNLKTLEQDSYTNISPKIKSLLNKNLYNLEYHPLCLIKERILKFFQKNYVNSRGNAIFSILDNLNPVVSVNQNFDSLLIPKNHPSRSKSDCYYLNKDFMLRSHMTAHQYEFIKMGFNNFLTVGDVYRRDSIDSTHYPVFHQLDGVKLFSPLELFAEEDDGIKKFEIMEKEPTARTKEKQEVYTSEAIKLVEKHLKSALENLSKDLFGSDVKFKWVDAYFPFTHPSWELEILLNDKWIEMLGCGIIEHKILEKAGCSDKIGWAFGLGLERLAMIYYSIPDIRLFWSEVPGFLNQFKNKSCYDKITFQPFSIYPSSYFDISFWISSNEFNCNDFYELTREVCGDIVEEVSLIDVYNCKKTNRTSYCFRIVYRSLVKTFTLPELREIHAFPCLSALPKFTTSQLDIIRNFRLSFNYRHNQNSNVLKKYYYFKSYHNG</sequence>
<reference evidence="15" key="1">
    <citation type="submission" date="2007-04" db="EMBL/GenBank/DDBJ databases">
        <title>Annotation of Pediculus humanus corporis strain USDA.</title>
        <authorList>
            <person name="Kirkness E."/>
            <person name="Hannick L."/>
            <person name="Hass B."/>
            <person name="Bruggner R."/>
            <person name="Lawson D."/>
            <person name="Bidwell S."/>
            <person name="Joardar V."/>
            <person name="Caler E."/>
            <person name="Walenz B."/>
            <person name="Inman J."/>
            <person name="Schobel S."/>
            <person name="Galinsky K."/>
            <person name="Amedeo P."/>
            <person name="Strausberg R."/>
        </authorList>
    </citation>
    <scope>NUCLEOTIDE SEQUENCE</scope>
    <source>
        <strain evidence="15">USDA</strain>
    </source>
</reference>
<dbReference type="SUPFAM" id="SSF54991">
    <property type="entry name" value="Anticodon-binding domain of PheRS"/>
    <property type="match status" value="1"/>
</dbReference>
<protein>
    <recommendedName>
        <fullName evidence="3">phenylalanine--tRNA ligase</fullName>
        <ecNumber evidence="3">6.1.1.20</ecNumber>
    </recommendedName>
    <alternativeName>
        <fullName evidence="11">Phenylalanyl-tRNA synthetase</fullName>
    </alternativeName>
</protein>
<dbReference type="FunCoup" id="E0VIH9">
    <property type="interactions" value="1423"/>
</dbReference>
<evidence type="ECO:0000256" key="6">
    <source>
        <dbReference type="ARBA" id="ARBA00022840"/>
    </source>
</evidence>
<evidence type="ECO:0000259" key="13">
    <source>
        <dbReference type="PROSITE" id="PS50862"/>
    </source>
</evidence>
<dbReference type="OMA" id="PISHYPQ"/>
<evidence type="ECO:0000256" key="9">
    <source>
        <dbReference type="ARBA" id="ARBA00023128"/>
    </source>
</evidence>
<dbReference type="PANTHER" id="PTHR11538:SF41">
    <property type="entry name" value="PHENYLALANINE--TRNA LIGASE, MITOCHONDRIAL"/>
    <property type="match status" value="1"/>
</dbReference>
<keyword evidence="4" id="KW-0436">Ligase</keyword>
<dbReference type="GO" id="GO:0005524">
    <property type="term" value="F:ATP binding"/>
    <property type="evidence" value="ECO:0007669"/>
    <property type="project" value="UniProtKB-KW"/>
</dbReference>
<name>E0VIH9_PEDHC</name>
<keyword evidence="8" id="KW-0809">Transit peptide</keyword>
<dbReference type="STRING" id="121224.E0VIH9"/>
<dbReference type="InterPro" id="IPR002319">
    <property type="entry name" value="Phenylalanyl-tRNA_Synthase"/>
</dbReference>
<keyword evidence="10 15" id="KW-0030">Aminoacyl-tRNA synthetase</keyword>
<reference evidence="15" key="2">
    <citation type="submission" date="2007-04" db="EMBL/GenBank/DDBJ databases">
        <title>The genome of the human body louse.</title>
        <authorList>
            <consortium name="The Human Body Louse Genome Consortium"/>
            <person name="Kirkness E."/>
            <person name="Walenz B."/>
            <person name="Hass B."/>
            <person name="Bruggner R."/>
            <person name="Strausberg R."/>
        </authorList>
    </citation>
    <scope>NUCLEOTIDE SEQUENCE</scope>
    <source>
        <strain evidence="15">USDA</strain>
    </source>
</reference>
<evidence type="ECO:0000313" key="17">
    <source>
        <dbReference type="Proteomes" id="UP000009046"/>
    </source>
</evidence>
<evidence type="ECO:0000256" key="3">
    <source>
        <dbReference type="ARBA" id="ARBA00012814"/>
    </source>
</evidence>
<evidence type="ECO:0000256" key="1">
    <source>
        <dbReference type="ARBA" id="ARBA00004305"/>
    </source>
</evidence>
<evidence type="ECO:0000313" key="16">
    <source>
        <dbReference type="EnsemblMetazoa" id="PHUM227920-PA"/>
    </source>
</evidence>
<dbReference type="OrthoDB" id="4457at2759"/>
<dbReference type="GO" id="GO:0005759">
    <property type="term" value="C:mitochondrial matrix"/>
    <property type="evidence" value="ECO:0007669"/>
    <property type="project" value="UniProtKB-SubCell"/>
</dbReference>
<dbReference type="PROSITE" id="PS51447">
    <property type="entry name" value="FDX_ACB"/>
    <property type="match status" value="1"/>
</dbReference>
<dbReference type="InterPro" id="IPR036690">
    <property type="entry name" value="Fdx_antiC-bd_sf"/>
</dbReference>
<evidence type="ECO:0000256" key="2">
    <source>
        <dbReference type="ARBA" id="ARBA00008226"/>
    </source>
</evidence>
<dbReference type="FunFam" id="3.30.930.10:FF:000041">
    <property type="entry name" value="Phenylalanyl-tRNA synthetase 2, mitochondrial"/>
    <property type="match status" value="1"/>
</dbReference>
<accession>E0VIH9</accession>
<evidence type="ECO:0000313" key="15">
    <source>
        <dbReference type="EMBL" id="EEB13185.1"/>
    </source>
</evidence>
<dbReference type="Pfam" id="PF01409">
    <property type="entry name" value="tRNA-synt_2d"/>
    <property type="match status" value="2"/>
</dbReference>
<evidence type="ECO:0000259" key="14">
    <source>
        <dbReference type="PROSITE" id="PS51447"/>
    </source>
</evidence>
<evidence type="ECO:0000256" key="8">
    <source>
        <dbReference type="ARBA" id="ARBA00022946"/>
    </source>
</evidence>
<dbReference type="Proteomes" id="UP000009046">
    <property type="component" value="Unassembled WGS sequence"/>
</dbReference>
<dbReference type="EMBL" id="DS235200">
    <property type="protein sequence ID" value="EEB13185.1"/>
    <property type="molecule type" value="Genomic_DNA"/>
</dbReference>
<dbReference type="EMBL" id="AAZO01002655">
    <property type="status" value="NOT_ANNOTATED_CDS"/>
    <property type="molecule type" value="Genomic_DNA"/>
</dbReference>
<dbReference type="VEuPathDB" id="VectorBase:PHUM227920"/>
<comment type="similarity">
    <text evidence="2">Belongs to the class-II aminoacyl-tRNA synthetase family.</text>
</comment>
<dbReference type="RefSeq" id="XP_002425923.1">
    <property type="nucleotide sequence ID" value="XM_002425878.1"/>
</dbReference>
<comment type="catalytic activity">
    <reaction evidence="12">
        <text>tRNA(Phe) + L-phenylalanine + ATP = L-phenylalanyl-tRNA(Phe) + AMP + diphosphate + H(+)</text>
        <dbReference type="Rhea" id="RHEA:19413"/>
        <dbReference type="Rhea" id="RHEA-COMP:9668"/>
        <dbReference type="Rhea" id="RHEA-COMP:9699"/>
        <dbReference type="ChEBI" id="CHEBI:15378"/>
        <dbReference type="ChEBI" id="CHEBI:30616"/>
        <dbReference type="ChEBI" id="CHEBI:33019"/>
        <dbReference type="ChEBI" id="CHEBI:58095"/>
        <dbReference type="ChEBI" id="CHEBI:78442"/>
        <dbReference type="ChEBI" id="CHEBI:78531"/>
        <dbReference type="ChEBI" id="CHEBI:456215"/>
        <dbReference type="EC" id="6.1.1.20"/>
    </reaction>
</comment>
<gene>
    <name evidence="16" type="primary">8238671</name>
    <name evidence="15" type="ORF">Phum_PHUM227920</name>
</gene>
<dbReference type="InterPro" id="IPR004530">
    <property type="entry name" value="Phe-tRNA-synth_IIc_mito"/>
</dbReference>
<dbReference type="InterPro" id="IPR006195">
    <property type="entry name" value="aa-tRNA-synth_II"/>
</dbReference>
<keyword evidence="17" id="KW-1185">Reference proteome</keyword>
<evidence type="ECO:0000256" key="7">
    <source>
        <dbReference type="ARBA" id="ARBA00022917"/>
    </source>
</evidence>
<evidence type="ECO:0000256" key="4">
    <source>
        <dbReference type="ARBA" id="ARBA00022598"/>
    </source>
</evidence>
<dbReference type="SMART" id="SM00896">
    <property type="entry name" value="FDX-ACB"/>
    <property type="match status" value="1"/>
</dbReference>
<dbReference type="HOGENOM" id="CLU_022696_0_1_1"/>
<dbReference type="Pfam" id="PF03147">
    <property type="entry name" value="FDX-ACB"/>
    <property type="match status" value="1"/>
</dbReference>
<keyword evidence="6" id="KW-0067">ATP-binding</keyword>
<dbReference type="InterPro" id="IPR045864">
    <property type="entry name" value="aa-tRNA-synth_II/BPL/LPL"/>
</dbReference>
<dbReference type="PROSITE" id="PS50862">
    <property type="entry name" value="AA_TRNA_LIGASE_II"/>
    <property type="match status" value="1"/>
</dbReference>
<evidence type="ECO:0000256" key="11">
    <source>
        <dbReference type="ARBA" id="ARBA00031194"/>
    </source>
</evidence>
<keyword evidence="5" id="KW-0547">Nucleotide-binding</keyword>
<feature type="domain" description="Aminoacyl-transfer RNA synthetases class-II family profile" evidence="13">
    <location>
        <begin position="59"/>
        <end position="310"/>
    </location>
</feature>
<proteinExistence type="inferred from homology"/>
<evidence type="ECO:0000256" key="12">
    <source>
        <dbReference type="ARBA" id="ARBA00049255"/>
    </source>
</evidence>